<dbReference type="AlphaFoldDB" id="A0AAD3R4B0"/>
<protein>
    <recommendedName>
        <fullName evidence="3">Chemokine interleukin-8-like domain-containing protein</fullName>
    </recommendedName>
</protein>
<evidence type="ECO:0000313" key="4">
    <source>
        <dbReference type="EMBL" id="GLD54495.1"/>
    </source>
</evidence>
<reference evidence="4" key="1">
    <citation type="submission" date="2022-08" db="EMBL/GenBank/DDBJ databases">
        <title>Genome sequencing of akame (Lates japonicus).</title>
        <authorList>
            <person name="Hashiguchi Y."/>
            <person name="Takahashi H."/>
        </authorList>
    </citation>
    <scope>NUCLEOTIDE SEQUENCE</scope>
    <source>
        <strain evidence="4">Kochi</strain>
    </source>
</reference>
<organism evidence="4 5">
    <name type="scientific">Lates japonicus</name>
    <name type="common">Japanese lates</name>
    <dbReference type="NCBI Taxonomy" id="270547"/>
    <lineage>
        <taxon>Eukaryota</taxon>
        <taxon>Metazoa</taxon>
        <taxon>Chordata</taxon>
        <taxon>Craniata</taxon>
        <taxon>Vertebrata</taxon>
        <taxon>Euteleostomi</taxon>
        <taxon>Actinopterygii</taxon>
        <taxon>Neopterygii</taxon>
        <taxon>Teleostei</taxon>
        <taxon>Neoteleostei</taxon>
        <taxon>Acanthomorphata</taxon>
        <taxon>Carangaria</taxon>
        <taxon>Carangaria incertae sedis</taxon>
        <taxon>Centropomidae</taxon>
        <taxon>Lates</taxon>
    </lineage>
</organism>
<accession>A0AAD3R4B0</accession>
<dbReference type="Gene3D" id="2.40.50.40">
    <property type="match status" value="1"/>
</dbReference>
<dbReference type="GO" id="GO:0008009">
    <property type="term" value="F:chemokine activity"/>
    <property type="evidence" value="ECO:0007669"/>
    <property type="project" value="InterPro"/>
</dbReference>
<evidence type="ECO:0000259" key="3">
    <source>
        <dbReference type="Pfam" id="PF00048"/>
    </source>
</evidence>
<evidence type="ECO:0000256" key="1">
    <source>
        <dbReference type="ARBA" id="ARBA00022514"/>
    </source>
</evidence>
<sequence>MSVRILCITLLLFSMCLWAQARWPPGIVPLCCTKVSSTQVSFDVTEKPYMQKARGRCVDAIIFTTEKGKLCVSPDVEWAKKLFDEMTKQ</sequence>
<gene>
    <name evidence="4" type="ORF">AKAME5_000710000</name>
</gene>
<dbReference type="Proteomes" id="UP001279410">
    <property type="component" value="Unassembled WGS sequence"/>
</dbReference>
<dbReference type="Pfam" id="PF00048">
    <property type="entry name" value="IL8"/>
    <property type="match status" value="1"/>
</dbReference>
<feature type="signal peptide" evidence="2">
    <location>
        <begin position="1"/>
        <end position="21"/>
    </location>
</feature>
<dbReference type="InterPro" id="IPR001811">
    <property type="entry name" value="Chemokine_IL8-like_dom"/>
</dbReference>
<dbReference type="GO" id="GO:0006955">
    <property type="term" value="P:immune response"/>
    <property type="evidence" value="ECO:0007669"/>
    <property type="project" value="InterPro"/>
</dbReference>
<feature type="chain" id="PRO_5041960767" description="Chemokine interleukin-8-like domain-containing protein" evidence="2">
    <location>
        <begin position="22"/>
        <end position="89"/>
    </location>
</feature>
<keyword evidence="1" id="KW-0202">Cytokine</keyword>
<evidence type="ECO:0000256" key="2">
    <source>
        <dbReference type="SAM" id="SignalP"/>
    </source>
</evidence>
<dbReference type="InterPro" id="IPR036048">
    <property type="entry name" value="Interleukin_8-like_sf"/>
</dbReference>
<comment type="caution">
    <text evidence="4">The sequence shown here is derived from an EMBL/GenBank/DDBJ whole genome shotgun (WGS) entry which is preliminary data.</text>
</comment>
<keyword evidence="2" id="KW-0732">Signal</keyword>
<dbReference type="EMBL" id="BRZM01000020">
    <property type="protein sequence ID" value="GLD54495.1"/>
    <property type="molecule type" value="Genomic_DNA"/>
</dbReference>
<keyword evidence="5" id="KW-1185">Reference proteome</keyword>
<dbReference type="SUPFAM" id="SSF54117">
    <property type="entry name" value="Interleukin 8-like chemokines"/>
    <property type="match status" value="1"/>
</dbReference>
<proteinExistence type="predicted"/>
<feature type="domain" description="Chemokine interleukin-8-like" evidence="3">
    <location>
        <begin position="31"/>
        <end position="84"/>
    </location>
</feature>
<dbReference type="GO" id="GO:0005615">
    <property type="term" value="C:extracellular space"/>
    <property type="evidence" value="ECO:0007669"/>
    <property type="project" value="UniProtKB-KW"/>
</dbReference>
<name>A0AAD3R4B0_LATJO</name>
<evidence type="ECO:0000313" key="5">
    <source>
        <dbReference type="Proteomes" id="UP001279410"/>
    </source>
</evidence>